<dbReference type="Pfam" id="PF07769">
    <property type="entry name" value="PsiF_repeat"/>
    <property type="match status" value="2"/>
</dbReference>
<feature type="signal peptide" evidence="1">
    <location>
        <begin position="1"/>
        <end position="27"/>
    </location>
</feature>
<comment type="caution">
    <text evidence="2">The sequence shown here is derived from an EMBL/GenBank/DDBJ whole genome shotgun (WGS) entry which is preliminary data.</text>
</comment>
<reference evidence="2 3" key="1">
    <citation type="submission" date="2022-06" db="EMBL/GenBank/DDBJ databases">
        <title>Dyella sp. Sa strain:Sa Genome sequencing.</title>
        <authorList>
            <person name="Park S."/>
        </authorList>
    </citation>
    <scope>NUCLEOTIDE SEQUENCE [LARGE SCALE GENOMIC DNA]</scope>
    <source>
        <strain evidence="2 3">Sa</strain>
    </source>
</reference>
<name>A0ABT1F9V2_9GAMM</name>
<dbReference type="InterPro" id="IPR011690">
    <property type="entry name" value="P_starv_induced_PsiF"/>
</dbReference>
<gene>
    <name evidence="2" type="ORF">NC595_08715</name>
</gene>
<evidence type="ECO:0000313" key="3">
    <source>
        <dbReference type="Proteomes" id="UP001204615"/>
    </source>
</evidence>
<dbReference type="Proteomes" id="UP001204615">
    <property type="component" value="Unassembled WGS sequence"/>
</dbReference>
<keyword evidence="3" id="KW-1185">Reference proteome</keyword>
<evidence type="ECO:0000256" key="1">
    <source>
        <dbReference type="SAM" id="SignalP"/>
    </source>
</evidence>
<protein>
    <submittedName>
        <fullName evidence="2">PsiF family protein</fullName>
    </submittedName>
</protein>
<keyword evidence="1" id="KW-0732">Signal</keyword>
<dbReference type="RefSeq" id="WP_253565970.1">
    <property type="nucleotide sequence ID" value="NZ_JAMZEK010000002.1"/>
</dbReference>
<dbReference type="EMBL" id="JAMZEK010000002">
    <property type="protein sequence ID" value="MCP1374142.1"/>
    <property type="molecule type" value="Genomic_DNA"/>
</dbReference>
<evidence type="ECO:0000313" key="2">
    <source>
        <dbReference type="EMBL" id="MCP1374142.1"/>
    </source>
</evidence>
<sequence>MGKPFRILFAAALAVAGALVLSTPVVAAAKPMTTQQQRMADCNKQAAGKKGDERKAFMKSCLKGGAAAAPGKMTQQEKMKKCNADAKAKSLKGDARKSFMSTCLKG</sequence>
<proteinExistence type="predicted"/>
<feature type="chain" id="PRO_5046388369" evidence="1">
    <location>
        <begin position="28"/>
        <end position="106"/>
    </location>
</feature>
<accession>A0ABT1F9V2</accession>
<organism evidence="2 3">
    <name type="scientific">Dyella lutea</name>
    <dbReference type="NCBI Taxonomy" id="2950441"/>
    <lineage>
        <taxon>Bacteria</taxon>
        <taxon>Pseudomonadati</taxon>
        <taxon>Pseudomonadota</taxon>
        <taxon>Gammaproteobacteria</taxon>
        <taxon>Lysobacterales</taxon>
        <taxon>Rhodanobacteraceae</taxon>
        <taxon>Dyella</taxon>
    </lineage>
</organism>